<dbReference type="Pfam" id="PF09527">
    <property type="entry name" value="ATPase_gene1"/>
    <property type="match status" value="1"/>
</dbReference>
<evidence type="ECO:0000313" key="3">
    <source>
        <dbReference type="EMBL" id="WIO45976.1"/>
    </source>
</evidence>
<evidence type="ECO:0000256" key="1">
    <source>
        <dbReference type="SAM" id="MobiDB-lite"/>
    </source>
</evidence>
<dbReference type="RefSeq" id="WP_376754339.1">
    <property type="nucleotide sequence ID" value="NZ_CP124550.1"/>
</dbReference>
<proteinExistence type="predicted"/>
<dbReference type="Proteomes" id="UP001177295">
    <property type="component" value="Chromosome"/>
</dbReference>
<keyword evidence="2" id="KW-0472">Membrane</keyword>
<evidence type="ECO:0000313" key="4">
    <source>
        <dbReference type="Proteomes" id="UP001177295"/>
    </source>
</evidence>
<keyword evidence="4" id="KW-1185">Reference proteome</keyword>
<feature type="compositionally biased region" description="Basic and acidic residues" evidence="1">
    <location>
        <begin position="1"/>
        <end position="10"/>
    </location>
</feature>
<sequence>MSKLSGDSDSRAAGATSSASVPASAIMATMADTTWRMFTPSVGLTLAGVWLDAQFGTKPWLMFGGIVLGFVGAFVLVKRQIAGGTRRKAAQR</sequence>
<feature type="transmembrane region" description="Helical" evidence="2">
    <location>
        <begin position="60"/>
        <end position="77"/>
    </location>
</feature>
<keyword evidence="2" id="KW-0812">Transmembrane</keyword>
<organism evidence="3 4">
    <name type="scientific">Candidatus Southlakia epibionticum</name>
    <dbReference type="NCBI Taxonomy" id="3043284"/>
    <lineage>
        <taxon>Bacteria</taxon>
        <taxon>Candidatus Saccharimonadota</taxon>
        <taxon>Candidatus Saccharimonadia</taxon>
        <taxon>Candidatus Saccharimonadales</taxon>
        <taxon>Candidatus Saccharimonadaceae</taxon>
        <taxon>Candidatus Southlakia</taxon>
    </lineage>
</organism>
<protein>
    <submittedName>
        <fullName evidence="3">AtpZ/AtpI family protein</fullName>
    </submittedName>
</protein>
<accession>A0ABY8WWP5</accession>
<feature type="region of interest" description="Disordered" evidence="1">
    <location>
        <begin position="1"/>
        <end position="21"/>
    </location>
</feature>
<dbReference type="EMBL" id="CP124550">
    <property type="protein sequence ID" value="WIO45976.1"/>
    <property type="molecule type" value="Genomic_DNA"/>
</dbReference>
<gene>
    <name evidence="3" type="ORF">SEML1_0349</name>
</gene>
<keyword evidence="2" id="KW-1133">Transmembrane helix</keyword>
<dbReference type="InterPro" id="IPR032820">
    <property type="entry name" value="ATPase_put"/>
</dbReference>
<name>A0ABY8WWP5_9BACT</name>
<evidence type="ECO:0000256" key="2">
    <source>
        <dbReference type="SAM" id="Phobius"/>
    </source>
</evidence>
<reference evidence="3 4" key="1">
    <citation type="journal article" date="2023" name="Cell">
        <title>Genetic manipulation of Patescibacteria provides mechanistic insights into microbial dark matter and the epibiotic lifestyle.</title>
        <authorList>
            <person name="Wang Y."/>
            <person name="Gallagher L.A."/>
            <person name="Andrade P.A."/>
            <person name="Liu A."/>
            <person name="Humphreys I.R."/>
            <person name="Turkarslan S."/>
            <person name="Cutler K.J."/>
            <person name="Arrieta-Ortiz M.L."/>
            <person name="Li Y."/>
            <person name="Radey M.C."/>
            <person name="McLean J.S."/>
            <person name="Cong Q."/>
            <person name="Baker D."/>
            <person name="Baliga N.S."/>
            <person name="Peterson S.B."/>
            <person name="Mougous J.D."/>
        </authorList>
    </citation>
    <scope>NUCLEOTIDE SEQUENCE [LARGE SCALE GENOMIC DNA]</scope>
    <source>
        <strain evidence="3 4">ML1</strain>
    </source>
</reference>